<evidence type="ECO:0000256" key="11">
    <source>
        <dbReference type="RuleBase" id="RU000488"/>
    </source>
</evidence>
<proteinExistence type="inferred from homology"/>
<dbReference type="InterPro" id="IPR023395">
    <property type="entry name" value="MCP_dom_sf"/>
</dbReference>
<evidence type="ECO:0000313" key="13">
    <source>
        <dbReference type="Proteomes" id="UP001210925"/>
    </source>
</evidence>
<dbReference type="Proteomes" id="UP001210925">
    <property type="component" value="Unassembled WGS sequence"/>
</dbReference>
<dbReference type="Gene3D" id="1.50.40.10">
    <property type="entry name" value="Mitochondrial carrier domain"/>
    <property type="match status" value="1"/>
</dbReference>
<gene>
    <name evidence="12" type="ORF">HK103_006181</name>
</gene>
<keyword evidence="8" id="KW-0496">Mitochondrion</keyword>
<keyword evidence="5" id="KW-0677">Repeat</keyword>
<accession>A0AAD5UEF1</accession>
<comment type="caution">
    <text evidence="12">The sequence shown here is derived from an EMBL/GenBank/DDBJ whole genome shotgun (WGS) entry which is preliminary data.</text>
</comment>
<dbReference type="InterPro" id="IPR051508">
    <property type="entry name" value="Mito_Carrier_Antiporter"/>
</dbReference>
<dbReference type="InterPro" id="IPR018108">
    <property type="entry name" value="MCP_transmembrane"/>
</dbReference>
<keyword evidence="4 10" id="KW-0812">Transmembrane</keyword>
<evidence type="ECO:0000256" key="4">
    <source>
        <dbReference type="ARBA" id="ARBA00022692"/>
    </source>
</evidence>
<feature type="repeat" description="Solcar" evidence="10">
    <location>
        <begin position="29"/>
        <end position="120"/>
    </location>
</feature>
<evidence type="ECO:0000256" key="7">
    <source>
        <dbReference type="ARBA" id="ARBA00022989"/>
    </source>
</evidence>
<organism evidence="12 13">
    <name type="scientific">Boothiomyces macroporosus</name>
    <dbReference type="NCBI Taxonomy" id="261099"/>
    <lineage>
        <taxon>Eukaryota</taxon>
        <taxon>Fungi</taxon>
        <taxon>Fungi incertae sedis</taxon>
        <taxon>Chytridiomycota</taxon>
        <taxon>Chytridiomycota incertae sedis</taxon>
        <taxon>Chytridiomycetes</taxon>
        <taxon>Rhizophydiales</taxon>
        <taxon>Terramycetaceae</taxon>
        <taxon>Boothiomyces</taxon>
    </lineage>
</organism>
<reference evidence="12" key="1">
    <citation type="submission" date="2020-05" db="EMBL/GenBank/DDBJ databases">
        <title>Phylogenomic resolution of chytrid fungi.</title>
        <authorList>
            <person name="Stajich J.E."/>
            <person name="Amses K."/>
            <person name="Simmons R."/>
            <person name="Seto K."/>
            <person name="Myers J."/>
            <person name="Bonds A."/>
            <person name="Quandt C.A."/>
            <person name="Barry K."/>
            <person name="Liu P."/>
            <person name="Grigoriev I."/>
            <person name="Longcore J.E."/>
            <person name="James T.Y."/>
        </authorList>
    </citation>
    <scope>NUCLEOTIDE SEQUENCE</scope>
    <source>
        <strain evidence="12">PLAUS21</strain>
    </source>
</reference>
<keyword evidence="6" id="KW-0999">Mitochondrion inner membrane</keyword>
<dbReference type="SUPFAM" id="SSF103506">
    <property type="entry name" value="Mitochondrial carrier"/>
    <property type="match status" value="1"/>
</dbReference>
<evidence type="ECO:0000256" key="9">
    <source>
        <dbReference type="ARBA" id="ARBA00023136"/>
    </source>
</evidence>
<evidence type="ECO:0000256" key="10">
    <source>
        <dbReference type="PROSITE-ProRule" id="PRU00282"/>
    </source>
</evidence>
<protein>
    <submittedName>
        <fullName evidence="12">Uncharacterized protein</fullName>
    </submittedName>
</protein>
<dbReference type="EMBL" id="JADGKB010000064">
    <property type="protein sequence ID" value="KAJ3255545.1"/>
    <property type="molecule type" value="Genomic_DNA"/>
</dbReference>
<name>A0AAD5UEF1_9FUNG</name>
<evidence type="ECO:0000256" key="2">
    <source>
        <dbReference type="ARBA" id="ARBA00006375"/>
    </source>
</evidence>
<feature type="repeat" description="Solcar" evidence="10">
    <location>
        <begin position="129"/>
        <end position="222"/>
    </location>
</feature>
<dbReference type="GO" id="GO:0005743">
    <property type="term" value="C:mitochondrial inner membrane"/>
    <property type="evidence" value="ECO:0007669"/>
    <property type="project" value="UniProtKB-SubCell"/>
</dbReference>
<keyword evidence="9 10" id="KW-0472">Membrane</keyword>
<comment type="subcellular location">
    <subcellularLocation>
        <location evidence="1">Mitochondrion inner membrane</location>
        <topology evidence="1">Multi-pass membrane protein</topology>
    </subcellularLocation>
</comment>
<evidence type="ECO:0000313" key="12">
    <source>
        <dbReference type="EMBL" id="KAJ3255545.1"/>
    </source>
</evidence>
<sequence>MAVNLGAQGISIPGLYPGRGKPRKIGQAESFIMSALAPSGAVVFTNPFDTAKVRMQLQGQSQRKYGAQAPILYKNSADAIRKIYVNEGIRGLQKGLTPAILREGSKNFFRIGMYDPIMNMIHDPKDGRAPGWKRVIAGSLSGMMGAVSCNPFELVKTRLQSAAAGKLAVGHQYGYTGVTSALVSIYKQDGLSGLYRGSFLSMGRSFVGSGANLSSFSLMKEYLTTEFHWEDDIWLDMVCGLGSGVVSWYSSLT</sequence>
<dbReference type="Pfam" id="PF00153">
    <property type="entry name" value="Mito_carr"/>
    <property type="match status" value="2"/>
</dbReference>
<dbReference type="PANTHER" id="PTHR45928:SF1">
    <property type="entry name" value="RE38146P"/>
    <property type="match status" value="1"/>
</dbReference>
<comment type="similarity">
    <text evidence="2 11">Belongs to the mitochondrial carrier (TC 2.A.29) family.</text>
</comment>
<keyword evidence="7" id="KW-1133">Transmembrane helix</keyword>
<evidence type="ECO:0000256" key="3">
    <source>
        <dbReference type="ARBA" id="ARBA00022448"/>
    </source>
</evidence>
<dbReference type="PANTHER" id="PTHR45928">
    <property type="entry name" value="RE38146P"/>
    <property type="match status" value="1"/>
</dbReference>
<evidence type="ECO:0000256" key="6">
    <source>
        <dbReference type="ARBA" id="ARBA00022792"/>
    </source>
</evidence>
<evidence type="ECO:0000256" key="5">
    <source>
        <dbReference type="ARBA" id="ARBA00022737"/>
    </source>
</evidence>
<evidence type="ECO:0000256" key="1">
    <source>
        <dbReference type="ARBA" id="ARBA00004448"/>
    </source>
</evidence>
<dbReference type="PROSITE" id="PS50920">
    <property type="entry name" value="SOLCAR"/>
    <property type="match status" value="2"/>
</dbReference>
<evidence type="ECO:0000256" key="8">
    <source>
        <dbReference type="ARBA" id="ARBA00023128"/>
    </source>
</evidence>
<keyword evidence="13" id="KW-1185">Reference proteome</keyword>
<dbReference type="AlphaFoldDB" id="A0AAD5UEF1"/>
<keyword evidence="3 11" id="KW-0813">Transport</keyword>